<sequence length="33" mass="3436">LATLPDTGHLPCVEAPAAYAAILSDFLKETAHV</sequence>
<dbReference type="Gene3D" id="3.40.50.1820">
    <property type="entry name" value="alpha/beta hydrolase"/>
    <property type="match status" value="1"/>
</dbReference>
<proteinExistence type="predicted"/>
<accession>A0A348WE94</accession>
<organism evidence="1 2">
    <name type="scientific">Roseovarius nubinhibens</name>
    <dbReference type="NCBI Taxonomy" id="314263"/>
    <lineage>
        <taxon>Bacteria</taxon>
        <taxon>Pseudomonadati</taxon>
        <taxon>Pseudomonadota</taxon>
        <taxon>Alphaproteobacteria</taxon>
        <taxon>Rhodobacterales</taxon>
        <taxon>Roseobacteraceae</taxon>
        <taxon>Roseovarius</taxon>
    </lineage>
</organism>
<comment type="caution">
    <text evidence="1">The sequence shown here is derived from an EMBL/GenBank/DDBJ whole genome shotgun (WGS) entry which is preliminary data.</text>
</comment>
<feature type="non-terminal residue" evidence="1">
    <location>
        <position position="1"/>
    </location>
</feature>
<dbReference type="Proteomes" id="UP000264719">
    <property type="component" value="Unassembled WGS sequence"/>
</dbReference>
<dbReference type="EMBL" id="DMVW01000124">
    <property type="protein sequence ID" value="HAR52856.1"/>
    <property type="molecule type" value="Genomic_DNA"/>
</dbReference>
<gene>
    <name evidence="1" type="ORF">DCS45_13420</name>
</gene>
<evidence type="ECO:0000313" key="1">
    <source>
        <dbReference type="EMBL" id="HAR52856.1"/>
    </source>
</evidence>
<protein>
    <submittedName>
        <fullName evidence="1">3-oxoadipate enol-lactonase</fullName>
    </submittedName>
</protein>
<dbReference type="AlphaFoldDB" id="A0A348WE94"/>
<reference evidence="1 2" key="1">
    <citation type="journal article" date="2018" name="Nat. Biotechnol.">
        <title>A standardized bacterial taxonomy based on genome phylogeny substantially revises the tree of life.</title>
        <authorList>
            <person name="Parks D.H."/>
            <person name="Chuvochina M."/>
            <person name="Waite D.W."/>
            <person name="Rinke C."/>
            <person name="Skarshewski A."/>
            <person name="Chaumeil P.A."/>
            <person name="Hugenholtz P."/>
        </authorList>
    </citation>
    <scope>NUCLEOTIDE SEQUENCE [LARGE SCALE GENOMIC DNA]</scope>
    <source>
        <strain evidence="1">UBA9169</strain>
    </source>
</reference>
<evidence type="ECO:0000313" key="2">
    <source>
        <dbReference type="Proteomes" id="UP000264719"/>
    </source>
</evidence>
<dbReference type="SUPFAM" id="SSF53474">
    <property type="entry name" value="alpha/beta-Hydrolases"/>
    <property type="match status" value="1"/>
</dbReference>
<dbReference type="InterPro" id="IPR029058">
    <property type="entry name" value="AB_hydrolase_fold"/>
</dbReference>
<name>A0A348WE94_9RHOB</name>